<feature type="compositionally biased region" description="Basic residues" evidence="1">
    <location>
        <begin position="114"/>
        <end position="125"/>
    </location>
</feature>
<feature type="compositionally biased region" description="Basic and acidic residues" evidence="1">
    <location>
        <begin position="27"/>
        <end position="39"/>
    </location>
</feature>
<feature type="compositionally biased region" description="Low complexity" evidence="1">
    <location>
        <begin position="99"/>
        <end position="113"/>
    </location>
</feature>
<evidence type="ECO:0000256" key="1">
    <source>
        <dbReference type="SAM" id="MobiDB-lite"/>
    </source>
</evidence>
<evidence type="ECO:0000313" key="2">
    <source>
        <dbReference type="EMBL" id="EAT83483.1"/>
    </source>
</evidence>
<proteinExistence type="predicted"/>
<dbReference type="KEGG" id="pno:SNOG_09291"/>
<dbReference type="GeneID" id="5976489"/>
<feature type="region of interest" description="Disordered" evidence="1">
    <location>
        <begin position="27"/>
        <end position="57"/>
    </location>
</feature>
<evidence type="ECO:0000313" key="3">
    <source>
        <dbReference type="Proteomes" id="UP000001055"/>
    </source>
</evidence>
<reference evidence="3" key="1">
    <citation type="journal article" date="2007" name="Plant Cell">
        <title>Dothideomycete-plant interactions illuminated by genome sequencing and EST analysis of the wheat pathogen Stagonospora nodorum.</title>
        <authorList>
            <person name="Hane J.K."/>
            <person name="Lowe R.G."/>
            <person name="Solomon P.S."/>
            <person name="Tan K.C."/>
            <person name="Schoch C.L."/>
            <person name="Spatafora J.W."/>
            <person name="Crous P.W."/>
            <person name="Kodira C."/>
            <person name="Birren B.W."/>
            <person name="Galagan J.E."/>
            <person name="Torriani S.F."/>
            <person name="McDonald B.A."/>
            <person name="Oliver R.P."/>
        </authorList>
    </citation>
    <scope>NUCLEOTIDE SEQUENCE [LARGE SCALE GENOMIC DNA]</scope>
    <source>
        <strain evidence="3">SN15 / ATCC MYA-4574 / FGSC 10173</strain>
    </source>
</reference>
<dbReference type="Proteomes" id="UP000001055">
    <property type="component" value="Unassembled WGS sequence"/>
</dbReference>
<name>Q0UG23_PHANO</name>
<gene>
    <name evidence="2" type="ORF">SNOG_09291</name>
</gene>
<protein>
    <submittedName>
        <fullName evidence="2">Uncharacterized protein</fullName>
    </submittedName>
</protein>
<accession>Q0UG23</accession>
<dbReference type="InParanoid" id="Q0UG23"/>
<dbReference type="RefSeq" id="XP_001799588.1">
    <property type="nucleotide sequence ID" value="XM_001799536.1"/>
</dbReference>
<dbReference type="VEuPathDB" id="FungiDB:JI435_092910"/>
<feature type="region of interest" description="Disordered" evidence="1">
    <location>
        <begin position="98"/>
        <end position="133"/>
    </location>
</feature>
<sequence length="206" mass="22564">MEHACVDWTGLLDCGAGANCIFRRSDADTQTRRDSRAVPDDGSCGLQQQQQPDRAPFPSDCWVPAVVGVQLLARSCPPRLAASGPKCPSLLGAPHRFGPSRAPSLASPPSHHQLPTHRSRDHRRSTPAAASEHGHALLRQFSSLPAQWMKDAGLARRLNTIFFPDCINADSCTPAPSSRRRRAIYCHRPAVILQNPFLLDQTDLHD</sequence>
<dbReference type="AlphaFoldDB" id="Q0UG23"/>
<organism evidence="2 3">
    <name type="scientific">Phaeosphaeria nodorum (strain SN15 / ATCC MYA-4574 / FGSC 10173)</name>
    <name type="common">Glume blotch fungus</name>
    <name type="synonym">Parastagonospora nodorum</name>
    <dbReference type="NCBI Taxonomy" id="321614"/>
    <lineage>
        <taxon>Eukaryota</taxon>
        <taxon>Fungi</taxon>
        <taxon>Dikarya</taxon>
        <taxon>Ascomycota</taxon>
        <taxon>Pezizomycotina</taxon>
        <taxon>Dothideomycetes</taxon>
        <taxon>Pleosporomycetidae</taxon>
        <taxon>Pleosporales</taxon>
        <taxon>Pleosporineae</taxon>
        <taxon>Phaeosphaeriaceae</taxon>
        <taxon>Parastagonospora</taxon>
    </lineage>
</organism>
<dbReference type="EMBL" id="CH445338">
    <property type="protein sequence ID" value="EAT83483.1"/>
    <property type="molecule type" value="Genomic_DNA"/>
</dbReference>
<dbReference type="HOGENOM" id="CLU_1332352_0_0_1"/>